<evidence type="ECO:0000256" key="1">
    <source>
        <dbReference type="ARBA" id="ARBA00022658"/>
    </source>
</evidence>
<dbReference type="CDD" id="cd06224">
    <property type="entry name" value="REM"/>
    <property type="match status" value="1"/>
</dbReference>
<dbReference type="InterPro" id="IPR036964">
    <property type="entry name" value="RASGEF_cat_dom_sf"/>
</dbReference>
<feature type="compositionally biased region" description="Basic and acidic residues" evidence="3">
    <location>
        <begin position="1"/>
        <end position="12"/>
    </location>
</feature>
<dbReference type="Pfam" id="PF00617">
    <property type="entry name" value="RasGEF"/>
    <property type="match status" value="1"/>
</dbReference>
<dbReference type="OrthoDB" id="20825at2759"/>
<dbReference type="Gene3D" id="1.10.840.10">
    <property type="entry name" value="Ras guanine-nucleotide exchange factors catalytic domain"/>
    <property type="match status" value="1"/>
</dbReference>
<feature type="domain" description="Ras-GEF" evidence="4">
    <location>
        <begin position="618"/>
        <end position="838"/>
    </location>
</feature>
<name>A0A9P0CWC4_9CUCU</name>
<feature type="region of interest" description="Disordered" evidence="3">
    <location>
        <begin position="1"/>
        <end position="26"/>
    </location>
</feature>
<accession>A0A9P0CWC4</accession>
<dbReference type="PROSITE" id="PS50009">
    <property type="entry name" value="RASGEF_CAT"/>
    <property type="match status" value="1"/>
</dbReference>
<dbReference type="Gene3D" id="1.20.870.10">
    <property type="entry name" value="Son of sevenless (SoS) protein Chain: S domain 1"/>
    <property type="match status" value="1"/>
</dbReference>
<dbReference type="AlphaFoldDB" id="A0A9P0CWC4"/>
<evidence type="ECO:0000259" key="4">
    <source>
        <dbReference type="PROSITE" id="PS50009"/>
    </source>
</evidence>
<evidence type="ECO:0000259" key="5">
    <source>
        <dbReference type="PROSITE" id="PS50212"/>
    </source>
</evidence>
<feature type="compositionally biased region" description="Basic and acidic residues" evidence="3">
    <location>
        <begin position="209"/>
        <end position="225"/>
    </location>
</feature>
<evidence type="ECO:0000256" key="2">
    <source>
        <dbReference type="PROSITE-ProRule" id="PRU00168"/>
    </source>
</evidence>
<proteinExistence type="predicted"/>
<dbReference type="SUPFAM" id="SSF48366">
    <property type="entry name" value="Ras GEF"/>
    <property type="match status" value="1"/>
</dbReference>
<sequence length="838" mass="96545">MQENNRGGERPKIAPKPSIPSKPRYVPPVKVQQRIIHNENTNLQRKDSKPLNKDLIKTRDLQKTEYKEYSSEKKSDFITDSKHIGIETNVKYDTYTSTFLSEKCDKFIPSLQPFRKLEDHSHKPPQSPSTVCCSILSNATTDCCGIINVNKKELNEKSITKVDSVDSNSSDSGGFKDFIQLDLSKKLSPDTEKKPEIHQLIHKNVSQPDVKEKKTEFSHERRPSTEVRQSFVQNRQNFVANAQALVQFLPQTEQQYFQKPNHPINQSIERPENFNQHLAKFSSNINKTEEPKLKPKPIVKQGQFQQSTKKLEELLSQRYEKDKIQRKTSNYLADGESSQDIEQKMSIQKQIQQKLQADLQQTVKQIQEIQSIELRLPQNRKWAESNRSQPAIGLKHTPKSRPTIFGTVASDLTPKDCSNRRSLPQTPQTKNFSNIFNGEASQEGSADSTLQQDNALVYRDGNLISGPLEALIQHMVPTDQYYPDRAYLFAFLLSSRLFIKPHDLLAKVRTLCETQQGLGGKPTGTSAQTRFAEHSVQLLAEWTETFPYDFRDERMMEHVRKITQQCCAINSSLRANVSALLHNLHPRLTALEAYEKSIENQCSIVDENFTDVSEICPNPSILAQQLTHVELERLSFIGPEEFVQAFAKENPNLETSFKDMKKTHNLEQYVQWFNRLSYFVATQVCKYQKKKMRVRVVEYWIETGRECFNIGNFNSLMAIIAGLNMSPISRLKKTWSKIHSGKFAILEHQMDPTSNFSSYRSTLKAAMWRSEGATDQRQRIVIPFFSLLVKDLYFLNQGCSNRLPNGHINFDKFWQLAKQVTEFMAWKQVTCHSKRIPR</sequence>
<dbReference type="GO" id="GO:0005085">
    <property type="term" value="F:guanyl-nucleotide exchange factor activity"/>
    <property type="evidence" value="ECO:0007669"/>
    <property type="project" value="UniProtKB-KW"/>
</dbReference>
<reference evidence="6" key="1">
    <citation type="submission" date="2022-01" db="EMBL/GenBank/DDBJ databases">
        <authorList>
            <person name="King R."/>
        </authorList>
    </citation>
    <scope>NUCLEOTIDE SEQUENCE</scope>
</reference>
<dbReference type="PROSITE" id="PS50212">
    <property type="entry name" value="RASGEF_NTER"/>
    <property type="match status" value="1"/>
</dbReference>
<dbReference type="InterPro" id="IPR001895">
    <property type="entry name" value="RASGEF_cat_dom"/>
</dbReference>
<dbReference type="Proteomes" id="UP001153636">
    <property type="component" value="Chromosome 19"/>
</dbReference>
<dbReference type="PANTHER" id="PTHR23113">
    <property type="entry name" value="GUANINE NUCLEOTIDE EXCHANGE FACTOR"/>
    <property type="match status" value="1"/>
</dbReference>
<gene>
    <name evidence="6" type="ORF">PSYICH_LOCUS6300</name>
</gene>
<evidence type="ECO:0000256" key="3">
    <source>
        <dbReference type="SAM" id="MobiDB-lite"/>
    </source>
</evidence>
<feature type="region of interest" description="Disordered" evidence="3">
    <location>
        <begin position="207"/>
        <end position="227"/>
    </location>
</feature>
<dbReference type="InterPro" id="IPR023578">
    <property type="entry name" value="Ras_GEF_dom_sf"/>
</dbReference>
<keyword evidence="7" id="KW-1185">Reference proteome</keyword>
<dbReference type="EMBL" id="OV651831">
    <property type="protein sequence ID" value="CAH1105476.1"/>
    <property type="molecule type" value="Genomic_DNA"/>
</dbReference>
<feature type="domain" description="N-terminal Ras-GEF" evidence="5">
    <location>
        <begin position="459"/>
        <end position="589"/>
    </location>
</feature>
<dbReference type="InterPro" id="IPR008937">
    <property type="entry name" value="Ras-like_GEF"/>
</dbReference>
<dbReference type="GO" id="GO:0007265">
    <property type="term" value="P:Ras protein signal transduction"/>
    <property type="evidence" value="ECO:0007669"/>
    <property type="project" value="TreeGrafter"/>
</dbReference>
<feature type="compositionally biased region" description="Polar residues" evidence="3">
    <location>
        <begin position="420"/>
        <end position="448"/>
    </location>
</feature>
<organism evidence="6 7">
    <name type="scientific">Psylliodes chrysocephalus</name>
    <dbReference type="NCBI Taxonomy" id="3402493"/>
    <lineage>
        <taxon>Eukaryota</taxon>
        <taxon>Metazoa</taxon>
        <taxon>Ecdysozoa</taxon>
        <taxon>Arthropoda</taxon>
        <taxon>Hexapoda</taxon>
        <taxon>Insecta</taxon>
        <taxon>Pterygota</taxon>
        <taxon>Neoptera</taxon>
        <taxon>Endopterygota</taxon>
        <taxon>Coleoptera</taxon>
        <taxon>Polyphaga</taxon>
        <taxon>Cucujiformia</taxon>
        <taxon>Chrysomeloidea</taxon>
        <taxon>Chrysomelidae</taxon>
        <taxon>Galerucinae</taxon>
        <taxon>Alticini</taxon>
        <taxon>Psylliodes</taxon>
    </lineage>
</organism>
<keyword evidence="1 2" id="KW-0344">Guanine-nucleotide releasing factor</keyword>
<dbReference type="InterPro" id="IPR000651">
    <property type="entry name" value="Ras-like_Gua-exchang_fac_N"/>
</dbReference>
<dbReference type="PROSITE" id="PS00720">
    <property type="entry name" value="RASGEF"/>
    <property type="match status" value="1"/>
</dbReference>
<evidence type="ECO:0000313" key="7">
    <source>
        <dbReference type="Proteomes" id="UP001153636"/>
    </source>
</evidence>
<protein>
    <submittedName>
        <fullName evidence="6">Uncharacterized protein</fullName>
    </submittedName>
</protein>
<dbReference type="InterPro" id="IPR019804">
    <property type="entry name" value="Ras_G-nucl-exch_fac_CS"/>
</dbReference>
<dbReference type="CDD" id="cd00155">
    <property type="entry name" value="RasGEF"/>
    <property type="match status" value="1"/>
</dbReference>
<dbReference type="GO" id="GO:0005886">
    <property type="term" value="C:plasma membrane"/>
    <property type="evidence" value="ECO:0007669"/>
    <property type="project" value="TreeGrafter"/>
</dbReference>
<dbReference type="SMART" id="SM00147">
    <property type="entry name" value="RasGEF"/>
    <property type="match status" value="1"/>
</dbReference>
<dbReference type="Pfam" id="PF00618">
    <property type="entry name" value="RasGEF_N"/>
    <property type="match status" value="1"/>
</dbReference>
<evidence type="ECO:0000313" key="6">
    <source>
        <dbReference type="EMBL" id="CAH1105476.1"/>
    </source>
</evidence>
<feature type="region of interest" description="Disordered" evidence="3">
    <location>
        <begin position="419"/>
        <end position="448"/>
    </location>
</feature>
<dbReference type="PANTHER" id="PTHR23113:SF356">
    <property type="entry name" value="FI05912P-RELATED"/>
    <property type="match status" value="1"/>
</dbReference>